<dbReference type="HOGENOM" id="CLU_655746_0_0_1"/>
<evidence type="ECO:0000256" key="1">
    <source>
        <dbReference type="SAM" id="Phobius"/>
    </source>
</evidence>
<keyword evidence="1" id="KW-1133">Transmembrane helix</keyword>
<dbReference type="Proteomes" id="UP000014071">
    <property type="component" value="Unassembled WGS sequence"/>
</dbReference>
<reference evidence="3" key="1">
    <citation type="journal article" date="2013" name="Genome Announc.">
        <title>Draft genome sequence of the basidiomycetous yeast-like fungus Pseudozyma hubeiensis SY62, which produces an abundant amount of the biosurfactant mannosylerythritol lipids.</title>
        <authorList>
            <person name="Konishi M."/>
            <person name="Hatada Y."/>
            <person name="Horiuchi J."/>
        </authorList>
    </citation>
    <scope>NUCLEOTIDE SEQUENCE [LARGE SCALE GENOMIC DNA]</scope>
    <source>
        <strain evidence="3">SY62</strain>
    </source>
</reference>
<keyword evidence="3" id="KW-1185">Reference proteome</keyword>
<dbReference type="EMBL" id="DF238831">
    <property type="protein sequence ID" value="GAC99266.1"/>
    <property type="molecule type" value="Genomic_DNA"/>
</dbReference>
<feature type="transmembrane region" description="Helical" evidence="1">
    <location>
        <begin position="6"/>
        <end position="29"/>
    </location>
</feature>
<proteinExistence type="predicted"/>
<dbReference type="GeneID" id="24112132"/>
<dbReference type="AlphaFoldDB" id="R9PD39"/>
<evidence type="ECO:0000313" key="3">
    <source>
        <dbReference type="Proteomes" id="UP000014071"/>
    </source>
</evidence>
<gene>
    <name evidence="2" type="ORF">PHSY_006867</name>
</gene>
<keyword evidence="1" id="KW-0472">Membrane</keyword>
<protein>
    <submittedName>
        <fullName evidence="2">Guanyl nucleotide exchange factor</fullName>
    </submittedName>
</protein>
<accession>R9PD39</accession>
<sequence length="419" mass="45775">MGYLLGWQLCSIGAQIASLTLCFFLFWLLSSNEQALEVLSKDGLERIDVRDRQPGRRNSTVGLIHYRKSTGQHSTEPRRTYGNVVQTESGFANHVSSLKSEMHSDLSLPREANSAHQPLTPMSRDERDLVLAWLQTVDRPELGELRTQSPTSAADVGPLLPLTAERLADHVGTPKGGLTNCQAGSEASSCWTSSQLIESSPFTSVVPISSTVSKGACEAASAPLLLCKKASRTPSDLFCTHPGSTLGADTNANLMSERSHESGQFIASTLADSSSFSSRQTGAFPNVKVEISARSNVERTSLVPKSRPYPIGRKRALANRRENDDDDIEDMAQVDQSTQVASRSLKKELGKVSVMDNNIRLSKLLTTTPRAITTPTSPSHELRYHNSDDMYAHISDTSIARGRPVSTKRLLDLITKLRE</sequence>
<name>R9PD39_PSEHS</name>
<dbReference type="OrthoDB" id="10585693at2759"/>
<dbReference type="eggNOG" id="ENOG502TKQE">
    <property type="taxonomic scope" value="Eukaryota"/>
</dbReference>
<evidence type="ECO:0000313" key="2">
    <source>
        <dbReference type="EMBL" id="GAC99266.1"/>
    </source>
</evidence>
<organism evidence="2 3">
    <name type="scientific">Pseudozyma hubeiensis (strain SY62)</name>
    <name type="common">Yeast</name>
    <dbReference type="NCBI Taxonomy" id="1305764"/>
    <lineage>
        <taxon>Eukaryota</taxon>
        <taxon>Fungi</taxon>
        <taxon>Dikarya</taxon>
        <taxon>Basidiomycota</taxon>
        <taxon>Ustilaginomycotina</taxon>
        <taxon>Ustilaginomycetes</taxon>
        <taxon>Ustilaginales</taxon>
        <taxon>Ustilaginaceae</taxon>
        <taxon>Pseudozyma</taxon>
    </lineage>
</organism>
<dbReference type="RefSeq" id="XP_012192853.1">
    <property type="nucleotide sequence ID" value="XM_012337463.1"/>
</dbReference>
<keyword evidence="1" id="KW-0812">Transmembrane</keyword>